<dbReference type="PRINTS" id="PR01490">
    <property type="entry name" value="RTXTOXIND"/>
</dbReference>
<dbReference type="InterPro" id="IPR058982">
    <property type="entry name" value="Beta-barrel_AprE"/>
</dbReference>
<evidence type="ECO:0000313" key="14">
    <source>
        <dbReference type="Proteomes" id="UP000279760"/>
    </source>
</evidence>
<reference evidence="13 14" key="1">
    <citation type="submission" date="2018-11" db="EMBL/GenBank/DDBJ databases">
        <title>Complete Genome Sequence of Vbrio mediterranei 117-T6: a Potential Pathogen Bacteria Isolated from the Conchocelis of Pyropia.</title>
        <authorList>
            <person name="Liu Q."/>
        </authorList>
    </citation>
    <scope>NUCLEOTIDE SEQUENCE [LARGE SCALE GENOMIC DNA]</scope>
    <source>
        <strain evidence="13 14">117-T6</strain>
    </source>
</reference>
<evidence type="ECO:0000256" key="2">
    <source>
        <dbReference type="ARBA" id="ARBA00009477"/>
    </source>
</evidence>
<keyword evidence="5 9" id="KW-0997">Cell inner membrane</keyword>
<dbReference type="RefSeq" id="WP_124941079.1">
    <property type="nucleotide sequence ID" value="NZ_CP033577.1"/>
</dbReference>
<comment type="similarity">
    <text evidence="2 9">Belongs to the membrane fusion protein (MFP) (TC 8.A.1) family.</text>
</comment>
<keyword evidence="7 9" id="KW-1133">Transmembrane helix</keyword>
<evidence type="ECO:0000256" key="9">
    <source>
        <dbReference type="RuleBase" id="RU365093"/>
    </source>
</evidence>
<sequence length="435" mass="48809">MVFDTSKVIKSGIVLTLLTVFGFVWWSTSVELSSASIAKGVVVVESKRKPVQHLEGGYVKQIFVREGQHVEVGEILVELSNSRAEADFQRLDLKLMSLEFQKRRLKALLEERSVVDWSMGDRTELAANTIERTQILSNIVSNEQVQFQQALLKSELSQGQYLQRKALLDEQVRGGQFQKRAVERQLSLVKQEIDMTKGLVDKGYVSKTRMLELQRALARIDAELAEVNADIEVGLRQLNALEQTHKAQRLEQQQSYAAELASTQKEARDVKEALKAASDVRERVTIRSEHQGTVVGVNIAGVGAVVNPGDILMQIVPDSDELIIEALVPPQDIDVVRVGLEAKVRLSAYNIRKTPPVDGEVTYVAADRLGDDADDNVVGYKVQVRLNAEALHQLENIELYPGMQTEVFIVLEQRTLWDYLTAPLTVSYYRAMREV</sequence>
<evidence type="ECO:0000256" key="4">
    <source>
        <dbReference type="ARBA" id="ARBA00022475"/>
    </source>
</evidence>
<evidence type="ECO:0000259" key="12">
    <source>
        <dbReference type="Pfam" id="PF26002"/>
    </source>
</evidence>
<dbReference type="InterPro" id="IPR050739">
    <property type="entry name" value="MFP"/>
</dbReference>
<organism evidence="13 14">
    <name type="scientific">Vibrio mediterranei</name>
    <dbReference type="NCBI Taxonomy" id="689"/>
    <lineage>
        <taxon>Bacteria</taxon>
        <taxon>Pseudomonadati</taxon>
        <taxon>Pseudomonadota</taxon>
        <taxon>Gammaproteobacteria</taxon>
        <taxon>Vibrionales</taxon>
        <taxon>Vibrionaceae</taxon>
        <taxon>Vibrio</taxon>
    </lineage>
</organism>
<dbReference type="SUPFAM" id="SSF111369">
    <property type="entry name" value="HlyD-like secretion proteins"/>
    <property type="match status" value="1"/>
</dbReference>
<keyword evidence="8 9" id="KW-0472">Membrane</keyword>
<feature type="domain" description="AprE-like beta-barrel" evidence="12">
    <location>
        <begin position="322"/>
        <end position="411"/>
    </location>
</feature>
<feature type="transmembrane region" description="Helical" evidence="9">
    <location>
        <begin position="12"/>
        <end position="28"/>
    </location>
</feature>
<dbReference type="NCBIfam" id="TIGR01843">
    <property type="entry name" value="type_I_hlyD"/>
    <property type="match status" value="1"/>
</dbReference>
<dbReference type="PANTHER" id="PTHR30386:SF17">
    <property type="entry name" value="ALKALINE PROTEASE SECRETION PROTEIN APRE"/>
    <property type="match status" value="1"/>
</dbReference>
<dbReference type="EMBL" id="CP033577">
    <property type="protein sequence ID" value="AYV22812.1"/>
    <property type="molecule type" value="Genomic_DNA"/>
</dbReference>
<keyword evidence="6 9" id="KW-0812">Transmembrane</keyword>
<name>A0A3G4VGR9_9VIBR</name>
<dbReference type="Proteomes" id="UP000279760">
    <property type="component" value="Chromosome 1"/>
</dbReference>
<evidence type="ECO:0000256" key="5">
    <source>
        <dbReference type="ARBA" id="ARBA00022519"/>
    </source>
</evidence>
<dbReference type="Gene3D" id="2.40.30.170">
    <property type="match status" value="1"/>
</dbReference>
<evidence type="ECO:0000256" key="10">
    <source>
        <dbReference type="SAM" id="Coils"/>
    </source>
</evidence>
<dbReference type="InterPro" id="IPR058781">
    <property type="entry name" value="HH_AprE-like"/>
</dbReference>
<evidence type="ECO:0000256" key="8">
    <source>
        <dbReference type="ARBA" id="ARBA00023136"/>
    </source>
</evidence>
<evidence type="ECO:0000259" key="11">
    <source>
        <dbReference type="Pfam" id="PF25994"/>
    </source>
</evidence>
<evidence type="ECO:0000256" key="6">
    <source>
        <dbReference type="ARBA" id="ARBA00022692"/>
    </source>
</evidence>
<evidence type="ECO:0000256" key="1">
    <source>
        <dbReference type="ARBA" id="ARBA00004377"/>
    </source>
</evidence>
<dbReference type="Pfam" id="PF26002">
    <property type="entry name" value="Beta-barrel_AprE"/>
    <property type="match status" value="1"/>
</dbReference>
<evidence type="ECO:0000313" key="13">
    <source>
        <dbReference type="EMBL" id="AYV22812.1"/>
    </source>
</evidence>
<dbReference type="AlphaFoldDB" id="A0A3G4VGR9"/>
<evidence type="ECO:0000256" key="7">
    <source>
        <dbReference type="ARBA" id="ARBA00022989"/>
    </source>
</evidence>
<keyword evidence="4 9" id="KW-1003">Cell membrane</keyword>
<dbReference type="Pfam" id="PF25994">
    <property type="entry name" value="HH_AprE"/>
    <property type="match status" value="1"/>
</dbReference>
<dbReference type="PANTHER" id="PTHR30386">
    <property type="entry name" value="MEMBRANE FUSION SUBUNIT OF EMRAB-TOLC MULTIDRUG EFFLUX PUMP"/>
    <property type="match status" value="1"/>
</dbReference>
<evidence type="ECO:0000256" key="3">
    <source>
        <dbReference type="ARBA" id="ARBA00022448"/>
    </source>
</evidence>
<keyword evidence="10" id="KW-0175">Coiled coil</keyword>
<feature type="domain" description="AprE-like long alpha-helical hairpin" evidence="11">
    <location>
        <begin position="84"/>
        <end position="280"/>
    </location>
</feature>
<proteinExistence type="inferred from homology"/>
<comment type="subcellular location">
    <subcellularLocation>
        <location evidence="1 9">Cell inner membrane</location>
        <topology evidence="1 9">Single-pass membrane protein</topology>
    </subcellularLocation>
</comment>
<dbReference type="InterPro" id="IPR010129">
    <property type="entry name" value="T1SS_HlyD"/>
</dbReference>
<dbReference type="GO" id="GO:0015031">
    <property type="term" value="P:protein transport"/>
    <property type="evidence" value="ECO:0007669"/>
    <property type="project" value="InterPro"/>
</dbReference>
<accession>A0A3G4VGR9</accession>
<gene>
    <name evidence="13" type="ORF">ECB94_16820</name>
</gene>
<keyword evidence="3 9" id="KW-0813">Transport</keyword>
<protein>
    <recommendedName>
        <fullName evidence="9">Membrane fusion protein (MFP) family protein</fullName>
    </recommendedName>
</protein>
<dbReference type="GO" id="GO:0005886">
    <property type="term" value="C:plasma membrane"/>
    <property type="evidence" value="ECO:0007669"/>
    <property type="project" value="UniProtKB-SubCell"/>
</dbReference>
<feature type="coiled-coil region" evidence="10">
    <location>
        <begin position="210"/>
        <end position="280"/>
    </location>
</feature>